<accession>A0A916UI33</accession>
<evidence type="ECO:0000259" key="3">
    <source>
        <dbReference type="SMART" id="SM00852"/>
    </source>
</evidence>
<keyword evidence="5" id="KW-1185">Reference proteome</keyword>
<dbReference type="SUPFAM" id="SSF53218">
    <property type="entry name" value="Molybdenum cofactor biosynthesis proteins"/>
    <property type="match status" value="1"/>
</dbReference>
<sequence length="157" mass="15933">MKACVIVASTRASDGTYTDRTGPVIVEWLRGRGFAVDDPVVVPDGDAVGEALRSAVSGGCGVILTTGGTGLSPTDVTPQHTAAIVDYQIPGIAETFRSSAIDRVPTAMLSRGIAGVVGRTLIVNLPGSRGGVKDGLAVLDTVLEHALDQINGGGGHE</sequence>
<protein>
    <submittedName>
        <fullName evidence="4">Molybdopterin biosynthesis protein Mog</fullName>
    </submittedName>
</protein>
<dbReference type="NCBIfam" id="TIGR00177">
    <property type="entry name" value="molyb_syn"/>
    <property type="match status" value="1"/>
</dbReference>
<evidence type="ECO:0000256" key="2">
    <source>
        <dbReference type="ARBA" id="ARBA00023150"/>
    </source>
</evidence>
<feature type="domain" description="MoaB/Mog" evidence="3">
    <location>
        <begin position="4"/>
        <end position="146"/>
    </location>
</feature>
<dbReference type="Pfam" id="PF00994">
    <property type="entry name" value="MoCF_biosynth"/>
    <property type="match status" value="1"/>
</dbReference>
<evidence type="ECO:0000256" key="1">
    <source>
        <dbReference type="ARBA" id="ARBA00005046"/>
    </source>
</evidence>
<keyword evidence="2" id="KW-0501">Molybdenum cofactor biosynthesis</keyword>
<dbReference type="Proteomes" id="UP000641514">
    <property type="component" value="Unassembled WGS sequence"/>
</dbReference>
<dbReference type="Gene3D" id="3.40.980.10">
    <property type="entry name" value="MoaB/Mog-like domain"/>
    <property type="match status" value="1"/>
</dbReference>
<organism evidence="4 5">
    <name type="scientific">Hoyosella rhizosphaerae</name>
    <dbReference type="NCBI Taxonomy" id="1755582"/>
    <lineage>
        <taxon>Bacteria</taxon>
        <taxon>Bacillati</taxon>
        <taxon>Actinomycetota</taxon>
        <taxon>Actinomycetes</taxon>
        <taxon>Mycobacteriales</taxon>
        <taxon>Hoyosellaceae</taxon>
        <taxon>Hoyosella</taxon>
    </lineage>
</organism>
<dbReference type="GO" id="GO:0006777">
    <property type="term" value="P:Mo-molybdopterin cofactor biosynthetic process"/>
    <property type="evidence" value="ECO:0007669"/>
    <property type="project" value="UniProtKB-KW"/>
</dbReference>
<dbReference type="SMART" id="SM00852">
    <property type="entry name" value="MoCF_biosynth"/>
    <property type="match status" value="1"/>
</dbReference>
<dbReference type="InterPro" id="IPR008284">
    <property type="entry name" value="MoCF_biosynth_CS"/>
</dbReference>
<name>A0A916UI33_9ACTN</name>
<comment type="caution">
    <text evidence="4">The sequence shown here is derived from an EMBL/GenBank/DDBJ whole genome shotgun (WGS) entry which is preliminary data.</text>
</comment>
<dbReference type="PANTHER" id="PTHR43764:SF1">
    <property type="entry name" value="MOLYBDOPTERIN MOLYBDOTRANSFERASE"/>
    <property type="match status" value="1"/>
</dbReference>
<dbReference type="InterPro" id="IPR036425">
    <property type="entry name" value="MoaB/Mog-like_dom_sf"/>
</dbReference>
<dbReference type="PROSITE" id="PS01078">
    <property type="entry name" value="MOCF_BIOSYNTHESIS_1"/>
    <property type="match status" value="1"/>
</dbReference>
<dbReference type="InterPro" id="IPR051920">
    <property type="entry name" value="MPT_Adenylyltrnsfr/MoaC-Rel"/>
</dbReference>
<proteinExistence type="predicted"/>
<dbReference type="InterPro" id="IPR001453">
    <property type="entry name" value="MoaB/Mog_dom"/>
</dbReference>
<reference evidence="4" key="1">
    <citation type="journal article" date="2014" name="Int. J. Syst. Evol. Microbiol.">
        <title>Complete genome sequence of Corynebacterium casei LMG S-19264T (=DSM 44701T), isolated from a smear-ripened cheese.</title>
        <authorList>
            <consortium name="US DOE Joint Genome Institute (JGI-PGF)"/>
            <person name="Walter F."/>
            <person name="Albersmeier A."/>
            <person name="Kalinowski J."/>
            <person name="Ruckert C."/>
        </authorList>
    </citation>
    <scope>NUCLEOTIDE SEQUENCE</scope>
    <source>
        <strain evidence="4">CGMCC 1.15478</strain>
    </source>
</reference>
<evidence type="ECO:0000313" key="4">
    <source>
        <dbReference type="EMBL" id="GGC73202.1"/>
    </source>
</evidence>
<comment type="pathway">
    <text evidence="1">Cofactor biosynthesis; molybdopterin biosynthesis.</text>
</comment>
<evidence type="ECO:0000313" key="5">
    <source>
        <dbReference type="Proteomes" id="UP000641514"/>
    </source>
</evidence>
<reference evidence="4" key="2">
    <citation type="submission" date="2020-09" db="EMBL/GenBank/DDBJ databases">
        <authorList>
            <person name="Sun Q."/>
            <person name="Zhou Y."/>
        </authorList>
    </citation>
    <scope>NUCLEOTIDE SEQUENCE</scope>
    <source>
        <strain evidence="4">CGMCC 1.15478</strain>
    </source>
</reference>
<gene>
    <name evidence="4" type="ORF">GCM10011410_27900</name>
</gene>
<dbReference type="AlphaFoldDB" id="A0A916UI33"/>
<dbReference type="PANTHER" id="PTHR43764">
    <property type="entry name" value="MOLYBDENUM COFACTOR BIOSYNTHESIS"/>
    <property type="match status" value="1"/>
</dbReference>
<dbReference type="EMBL" id="BMJH01000003">
    <property type="protein sequence ID" value="GGC73202.1"/>
    <property type="molecule type" value="Genomic_DNA"/>
</dbReference>
<dbReference type="CDD" id="cd00886">
    <property type="entry name" value="MogA_MoaB"/>
    <property type="match status" value="1"/>
</dbReference>